<dbReference type="Pfam" id="PF07707">
    <property type="entry name" value="BACK"/>
    <property type="match status" value="1"/>
</dbReference>
<keyword evidence="1" id="KW-0880">Kelch repeat</keyword>
<dbReference type="GO" id="GO:0043161">
    <property type="term" value="P:proteasome-mediated ubiquitin-dependent protein catabolic process"/>
    <property type="evidence" value="ECO:0000318"/>
    <property type="project" value="GO_Central"/>
</dbReference>
<dbReference type="OMA" id="TCKTHIL"/>
<evidence type="ECO:0000256" key="3">
    <source>
        <dbReference type="SAM" id="MobiDB-lite"/>
    </source>
</evidence>
<dbReference type="Pfam" id="PF00651">
    <property type="entry name" value="BTB"/>
    <property type="match status" value="1"/>
</dbReference>
<dbReference type="GeneID" id="6751163"/>
<evidence type="ECO:0000259" key="4">
    <source>
        <dbReference type="PROSITE" id="PS50097"/>
    </source>
</evidence>
<dbReference type="SMART" id="SM00225">
    <property type="entry name" value="BTB"/>
    <property type="match status" value="1"/>
</dbReference>
<dbReference type="InterPro" id="IPR017096">
    <property type="entry name" value="BTB-kelch_protein"/>
</dbReference>
<evidence type="ECO:0000256" key="2">
    <source>
        <dbReference type="ARBA" id="ARBA00022737"/>
    </source>
</evidence>
<dbReference type="PANTHER" id="PTHR45632">
    <property type="entry name" value="LD33804P"/>
    <property type="match status" value="1"/>
</dbReference>
<dbReference type="Proteomes" id="UP000009022">
    <property type="component" value="Unassembled WGS sequence"/>
</dbReference>
<protein>
    <recommendedName>
        <fullName evidence="4">BTB domain-containing protein</fullName>
    </recommendedName>
</protein>
<evidence type="ECO:0000256" key="1">
    <source>
        <dbReference type="ARBA" id="ARBA00022441"/>
    </source>
</evidence>
<dbReference type="Pfam" id="PF24681">
    <property type="entry name" value="Kelch_KLHDC2_KLHL20_DRC7"/>
    <property type="match status" value="1"/>
</dbReference>
<dbReference type="Pfam" id="PF01344">
    <property type="entry name" value="Kelch_1"/>
    <property type="match status" value="2"/>
</dbReference>
<dbReference type="CTD" id="6751163"/>
<dbReference type="STRING" id="10228.B3RP20"/>
<keyword evidence="2" id="KW-0677">Repeat</keyword>
<reference evidence="5 6" key="1">
    <citation type="journal article" date="2008" name="Nature">
        <title>The Trichoplax genome and the nature of placozoans.</title>
        <authorList>
            <person name="Srivastava M."/>
            <person name="Begovic E."/>
            <person name="Chapman J."/>
            <person name="Putnam N.H."/>
            <person name="Hellsten U."/>
            <person name="Kawashima T."/>
            <person name="Kuo A."/>
            <person name="Mitros T."/>
            <person name="Salamov A."/>
            <person name="Carpenter M.L."/>
            <person name="Signorovitch A.Y."/>
            <person name="Moreno M.A."/>
            <person name="Kamm K."/>
            <person name="Grimwood J."/>
            <person name="Schmutz J."/>
            <person name="Shapiro H."/>
            <person name="Grigoriev I.V."/>
            <person name="Buss L.W."/>
            <person name="Schierwater B."/>
            <person name="Dellaporta S.L."/>
            <person name="Rokhsar D.S."/>
        </authorList>
    </citation>
    <scope>NUCLEOTIDE SEQUENCE [LARGE SCALE GENOMIC DNA]</scope>
    <source>
        <strain evidence="5 6">Grell-BS-1999</strain>
    </source>
</reference>
<dbReference type="SUPFAM" id="SSF54695">
    <property type="entry name" value="POZ domain"/>
    <property type="match status" value="1"/>
</dbReference>
<dbReference type="InterPro" id="IPR011043">
    <property type="entry name" value="Gal_Oxase/kelch_b-propeller"/>
</dbReference>
<feature type="region of interest" description="Disordered" evidence="3">
    <location>
        <begin position="255"/>
        <end position="278"/>
    </location>
</feature>
<dbReference type="SMART" id="SM00612">
    <property type="entry name" value="Kelch"/>
    <property type="match status" value="5"/>
</dbReference>
<dbReference type="Gene3D" id="2.120.10.80">
    <property type="entry name" value="Kelch-type beta propeller"/>
    <property type="match status" value="2"/>
</dbReference>
<dbReference type="RefSeq" id="XP_002109948.1">
    <property type="nucleotide sequence ID" value="XM_002109912.1"/>
</dbReference>
<feature type="domain" description="BTB" evidence="4">
    <location>
        <begin position="31"/>
        <end position="97"/>
    </location>
</feature>
<organism evidence="5 6">
    <name type="scientific">Trichoplax adhaerens</name>
    <name type="common">Trichoplax reptans</name>
    <dbReference type="NCBI Taxonomy" id="10228"/>
    <lineage>
        <taxon>Eukaryota</taxon>
        <taxon>Metazoa</taxon>
        <taxon>Placozoa</taxon>
        <taxon>Uniplacotomia</taxon>
        <taxon>Trichoplacea</taxon>
        <taxon>Trichoplacidae</taxon>
        <taxon>Trichoplax</taxon>
    </lineage>
</organism>
<proteinExistence type="predicted"/>
<sequence>MATENLHFNDNRHLINVVHSLDKLRIQQELCDIQLVADDGKVNAHRILLAVSSGYIKQMLRDEDTADLSSYRVEGVDKLSLETIIDFIYSGTINITPEQVLPIFRASNKLQISSISEACYNYLQSNVDLNNCLDIRTLASSYSCSNLIVAADKFISNNIEQVARLEAFLNLPQLRFEIYIDEDAATSGPSGEQYAAETVKWLHKNANLLNRQRNRLGESIQYLFLIENGELTDIDNLSSKQLSSLDESVRQKALQSRYRNDGLSSRPSSPTAGEKHTPEKCVNSAIAVRQLILSPQDNSIFSWHVVAVGSMQRGRCSFGVTVLNNEVYAVGGYDRLGCLNVVEKYNLASNTWLTCQPVNQRHGRIAVAASSDHVYALGGSHASHDLKSCERYDPITDSWKPFKSMRIARSCLGATVIDDQIFAIGGQNDKGTLSNVEICNIASNSWNIAKPMIAARSHLAGATTYEGLLYVCGGSDGSQPLNSVECFDPRANKWILLKEHMNHARVNVGIVNVDGWIYAIGGFDGSTFLNNIERFNPSTNRWTSIVTDNDDGMIAL</sequence>
<dbReference type="GO" id="GO:1990756">
    <property type="term" value="F:ubiquitin-like ligase-substrate adaptor activity"/>
    <property type="evidence" value="ECO:0000318"/>
    <property type="project" value="GO_Central"/>
</dbReference>
<dbReference type="PhylomeDB" id="B3RP20"/>
<keyword evidence="6" id="KW-1185">Reference proteome</keyword>
<dbReference type="EMBL" id="DS985242">
    <property type="protein sequence ID" value="EDV28114.1"/>
    <property type="molecule type" value="Genomic_DNA"/>
</dbReference>
<accession>B3RP20</accession>
<dbReference type="GO" id="GO:0005737">
    <property type="term" value="C:cytoplasm"/>
    <property type="evidence" value="ECO:0000318"/>
    <property type="project" value="GO_Central"/>
</dbReference>
<dbReference type="PANTHER" id="PTHR45632:SF26">
    <property type="entry name" value="BTB DOMAIN-CONTAINING PROTEIN"/>
    <property type="match status" value="1"/>
</dbReference>
<dbReference type="SUPFAM" id="SSF50965">
    <property type="entry name" value="Galactose oxidase, central domain"/>
    <property type="match status" value="1"/>
</dbReference>
<dbReference type="Gene3D" id="1.25.40.420">
    <property type="match status" value="1"/>
</dbReference>
<dbReference type="HOGENOM" id="CLU_004253_14_2_1"/>
<dbReference type="InParanoid" id="B3RP20"/>
<dbReference type="AlphaFoldDB" id="B3RP20"/>
<feature type="compositionally biased region" description="Polar residues" evidence="3">
    <location>
        <begin position="262"/>
        <end position="271"/>
    </location>
</feature>
<dbReference type="KEGG" id="tad:TRIADDRAFT_21099"/>
<dbReference type="InterPro" id="IPR011705">
    <property type="entry name" value="BACK"/>
</dbReference>
<name>B3RP20_TRIAD</name>
<evidence type="ECO:0000313" key="6">
    <source>
        <dbReference type="Proteomes" id="UP000009022"/>
    </source>
</evidence>
<dbReference type="PROSITE" id="PS50097">
    <property type="entry name" value="BTB"/>
    <property type="match status" value="1"/>
</dbReference>
<gene>
    <name evidence="5" type="ORF">TRIADDRAFT_21099</name>
</gene>
<dbReference type="InterPro" id="IPR006652">
    <property type="entry name" value="Kelch_1"/>
</dbReference>
<dbReference type="InterPro" id="IPR011333">
    <property type="entry name" value="SKP1/BTB/POZ_sf"/>
</dbReference>
<dbReference type="InterPro" id="IPR015915">
    <property type="entry name" value="Kelch-typ_b-propeller"/>
</dbReference>
<dbReference type="GO" id="GO:0031463">
    <property type="term" value="C:Cul3-RING ubiquitin ligase complex"/>
    <property type="evidence" value="ECO:0000318"/>
    <property type="project" value="GO_Central"/>
</dbReference>
<dbReference type="Gene3D" id="3.30.710.10">
    <property type="entry name" value="Potassium Channel Kv1.1, Chain A"/>
    <property type="match status" value="1"/>
</dbReference>
<evidence type="ECO:0000313" key="5">
    <source>
        <dbReference type="EMBL" id="EDV28114.1"/>
    </source>
</evidence>
<dbReference type="InterPro" id="IPR000210">
    <property type="entry name" value="BTB/POZ_dom"/>
</dbReference>
<dbReference type="PIRSF" id="PIRSF037037">
    <property type="entry name" value="Kelch-like_protein_gigaxonin"/>
    <property type="match status" value="1"/>
</dbReference>
<dbReference type="OrthoDB" id="45365at2759"/>
<dbReference type="eggNOG" id="KOG4441">
    <property type="taxonomic scope" value="Eukaryota"/>
</dbReference>